<evidence type="ECO:0000313" key="2">
    <source>
        <dbReference type="EMBL" id="PAK90932.1"/>
    </source>
</evidence>
<organism evidence="2 3">
    <name type="scientific">Brevibacterium casei</name>
    <dbReference type="NCBI Taxonomy" id="33889"/>
    <lineage>
        <taxon>Bacteria</taxon>
        <taxon>Bacillati</taxon>
        <taxon>Actinomycetota</taxon>
        <taxon>Actinomycetes</taxon>
        <taxon>Micrococcales</taxon>
        <taxon>Brevibacteriaceae</taxon>
        <taxon>Brevibacterium</taxon>
    </lineage>
</organism>
<accession>A0A269YZG0</accession>
<gene>
    <name evidence="2" type="ORF">B8X04_18110</name>
</gene>
<feature type="non-terminal residue" evidence="2">
    <location>
        <position position="1"/>
    </location>
</feature>
<dbReference type="InterPro" id="IPR024754">
    <property type="entry name" value="DNA_PolC-like_N_II"/>
</dbReference>
<feature type="domain" description="DNA polymerase III PolC-like N-terminal" evidence="1">
    <location>
        <begin position="17"/>
        <end position="68"/>
    </location>
</feature>
<proteinExistence type="predicted"/>
<evidence type="ECO:0000313" key="3">
    <source>
        <dbReference type="Proteomes" id="UP000216867"/>
    </source>
</evidence>
<dbReference type="RefSeq" id="WP_141236442.1">
    <property type="nucleotide sequence ID" value="NZ_NCWY01000254.1"/>
</dbReference>
<evidence type="ECO:0000259" key="1">
    <source>
        <dbReference type="Pfam" id="PF11490"/>
    </source>
</evidence>
<protein>
    <recommendedName>
        <fullName evidence="1">DNA polymerase III PolC-like N-terminal domain-containing protein</fullName>
    </recommendedName>
</protein>
<dbReference type="EMBL" id="NCWY01000254">
    <property type="protein sequence ID" value="PAK90932.1"/>
    <property type="molecule type" value="Genomic_DNA"/>
</dbReference>
<reference evidence="2 3" key="1">
    <citation type="submission" date="2017-04" db="EMBL/GenBank/DDBJ databases">
        <title>Kefir bacterial isolates.</title>
        <authorList>
            <person name="Kim Y."/>
            <person name="Blasche S."/>
            <person name="Patil K.R."/>
        </authorList>
    </citation>
    <scope>NUCLEOTIDE SEQUENCE [LARGE SCALE GENOMIC DNA]</scope>
    <source>
        <strain evidence="2 3">OG2</strain>
    </source>
</reference>
<feature type="non-terminal residue" evidence="2">
    <location>
        <position position="72"/>
    </location>
</feature>
<dbReference type="Proteomes" id="UP000216867">
    <property type="component" value="Unassembled WGS sequence"/>
</dbReference>
<name>A0A269YZG0_9MICO</name>
<dbReference type="AlphaFoldDB" id="A0A269YZG0"/>
<sequence>CHFTIENTDNQDEQAIKYFAHCIDQTALSPKVKGQLKQKRLIMSGNVLKVMVSNDIERNHFDKACNGSLVAA</sequence>
<dbReference type="Pfam" id="PF11490">
    <property type="entry name" value="DNA_pol3_a_NII"/>
    <property type="match status" value="1"/>
</dbReference>
<comment type="caution">
    <text evidence="2">The sequence shown here is derived from an EMBL/GenBank/DDBJ whole genome shotgun (WGS) entry which is preliminary data.</text>
</comment>